<dbReference type="EMBL" id="JAODUP010001886">
    <property type="protein sequence ID" value="KAK2139282.1"/>
    <property type="molecule type" value="Genomic_DNA"/>
</dbReference>
<gene>
    <name evidence="1" type="ORF">LSH36_1893g00011</name>
</gene>
<protein>
    <submittedName>
        <fullName evidence="1">Uncharacterized protein</fullName>
    </submittedName>
</protein>
<evidence type="ECO:0000313" key="2">
    <source>
        <dbReference type="Proteomes" id="UP001208570"/>
    </source>
</evidence>
<proteinExistence type="predicted"/>
<dbReference type="Proteomes" id="UP001208570">
    <property type="component" value="Unassembled WGS sequence"/>
</dbReference>
<dbReference type="AlphaFoldDB" id="A0AAD9MLH0"/>
<name>A0AAD9MLH0_9ANNE</name>
<organism evidence="1 2">
    <name type="scientific">Paralvinella palmiformis</name>
    <dbReference type="NCBI Taxonomy" id="53620"/>
    <lineage>
        <taxon>Eukaryota</taxon>
        <taxon>Metazoa</taxon>
        <taxon>Spiralia</taxon>
        <taxon>Lophotrochozoa</taxon>
        <taxon>Annelida</taxon>
        <taxon>Polychaeta</taxon>
        <taxon>Sedentaria</taxon>
        <taxon>Canalipalpata</taxon>
        <taxon>Terebellida</taxon>
        <taxon>Terebelliformia</taxon>
        <taxon>Alvinellidae</taxon>
        <taxon>Paralvinella</taxon>
    </lineage>
</organism>
<keyword evidence="2" id="KW-1185">Reference proteome</keyword>
<accession>A0AAD9MLH0</accession>
<comment type="caution">
    <text evidence="1">The sequence shown here is derived from an EMBL/GenBank/DDBJ whole genome shotgun (WGS) entry which is preliminary data.</text>
</comment>
<sequence length="49" mass="5428">MTDNIGYVVEHEEGASIQLQNGKHLPILDQCVNRDSLTLFASLLLDGRC</sequence>
<evidence type="ECO:0000313" key="1">
    <source>
        <dbReference type="EMBL" id="KAK2139282.1"/>
    </source>
</evidence>
<reference evidence="1" key="1">
    <citation type="journal article" date="2023" name="Mol. Biol. Evol.">
        <title>Third-Generation Sequencing Reveals the Adaptive Role of the Epigenome in Three Deep-Sea Polychaetes.</title>
        <authorList>
            <person name="Perez M."/>
            <person name="Aroh O."/>
            <person name="Sun Y."/>
            <person name="Lan Y."/>
            <person name="Juniper S.K."/>
            <person name="Young C.R."/>
            <person name="Angers B."/>
            <person name="Qian P.Y."/>
        </authorList>
    </citation>
    <scope>NUCLEOTIDE SEQUENCE</scope>
    <source>
        <strain evidence="1">P08H-3</strain>
    </source>
</reference>